<comment type="caution">
    <text evidence="1">The sequence shown here is derived from an EMBL/GenBank/DDBJ whole genome shotgun (WGS) entry which is preliminary data.</text>
</comment>
<evidence type="ECO:0000313" key="1">
    <source>
        <dbReference type="EMBL" id="MFD2409423.1"/>
    </source>
</evidence>
<dbReference type="InterPro" id="IPR024524">
    <property type="entry name" value="DUF3800"/>
</dbReference>
<organism evidence="1 2">
    <name type="scientific">Paenibacillus rhizoplanae</name>
    <dbReference type="NCBI Taxonomy" id="1917181"/>
    <lineage>
        <taxon>Bacteria</taxon>
        <taxon>Bacillati</taxon>
        <taxon>Bacillota</taxon>
        <taxon>Bacilli</taxon>
        <taxon>Bacillales</taxon>
        <taxon>Paenibacillaceae</taxon>
        <taxon>Paenibacillus</taxon>
    </lineage>
</organism>
<protein>
    <submittedName>
        <fullName evidence="1">DUF3800 domain-containing protein</fullName>
    </submittedName>
</protein>
<accession>A0ABW5F2Z1</accession>
<dbReference type="RefSeq" id="WP_209994699.1">
    <property type="nucleotide sequence ID" value="NZ_JBHUKY010000015.1"/>
</dbReference>
<reference evidence="2" key="1">
    <citation type="journal article" date="2019" name="Int. J. Syst. Evol. Microbiol.">
        <title>The Global Catalogue of Microorganisms (GCM) 10K type strain sequencing project: providing services to taxonomists for standard genome sequencing and annotation.</title>
        <authorList>
            <consortium name="The Broad Institute Genomics Platform"/>
            <consortium name="The Broad Institute Genome Sequencing Center for Infectious Disease"/>
            <person name="Wu L."/>
            <person name="Ma J."/>
        </authorList>
    </citation>
    <scope>NUCLEOTIDE SEQUENCE [LARGE SCALE GENOMIC DNA]</scope>
    <source>
        <strain evidence="2">CCM 8725</strain>
    </source>
</reference>
<name>A0ABW5F2Z1_9BACL</name>
<dbReference type="Proteomes" id="UP001597448">
    <property type="component" value="Unassembled WGS sequence"/>
</dbReference>
<proteinExistence type="predicted"/>
<dbReference type="Pfam" id="PF12686">
    <property type="entry name" value="DUF3800"/>
    <property type="match status" value="1"/>
</dbReference>
<evidence type="ECO:0000313" key="2">
    <source>
        <dbReference type="Proteomes" id="UP001597448"/>
    </source>
</evidence>
<dbReference type="EMBL" id="JBHUKY010000015">
    <property type="protein sequence ID" value="MFD2409423.1"/>
    <property type="molecule type" value="Genomic_DNA"/>
</dbReference>
<keyword evidence="2" id="KW-1185">Reference proteome</keyword>
<sequence length="245" mass="28572">MKRYTLYLDEILTGGHFDHFSLMGFAIGENEYEMDIIPYVNSIKNKYFGDEKVIIHEMDINRHKSATPFKVFQDNDVLKNFWGDITGMFKHYNLPVFGVSIHEKDCQSLYTNGRDKYFIALQIIMENFVHYLEMNDGKGSIYLESTNADPDQKDQQLQYHFHYLMAQGTLFYSNKTVQKRLSTINFGYKPDNIIGLQIADLLPNTWNRKLSGKPLRTYGLLDMIENQAYDGGCNKKERFGLKIIP</sequence>
<gene>
    <name evidence="1" type="ORF">ACFSX3_06065</name>
</gene>